<evidence type="ECO:0000313" key="4">
    <source>
        <dbReference type="EMBL" id="KAJ6222863.1"/>
    </source>
</evidence>
<dbReference type="PANTHER" id="PTHR45662:SF8">
    <property type="entry name" value="PHOSPHATIDYLINOSITIDE PHOSPHATASE SAC2"/>
    <property type="match status" value="1"/>
</dbReference>
<sequence>MKFEVLVSDQYIVLKNGKSSLWWNRSHTTPTNNPNVNSAFNPKVAPTPEFKILNDDDQTIFSDFTCHGMAYGLAGVFLFDKLILIKQCQSIGRLPFGSKDEVFKIQKICVLSLCNKGDPLGDLGLDKCSQDTCTKPVIIIPSPNEPFISASFKDSMIEESSLTFHTGFGSSQPSGGSGVQKTWNQIKLTASNVKPRVSDKLPLLSGTSKSNNQQLQSGKMDEKEKYERRFIDELYKMFNETNSFYFSWTGDLTQSVQRQQKLKQHYDKQDIRTIPLWKRVDDRFFWNKYMLRSLIEIFEAMTPTNEESASIVKVLESDADLKTSSSFSHLWVLPIIQGFVQIEKCFFDLNESSPVGCDPKDFPQQSNGSTNSPAITPISTNSTLLGSVLEGRDYYLMTLISRRSRFRAGTRYKKRGVDENGRCANYVETEQIFTYGSHTVSFVCVRGSVPLFWSQLGHKYRPPPRLERTEVENKQAFRRHFEHEFAIYEGDVIAINLIERTGREKILGDAFLDAAIKLDDARLAYYAFDFHDYCRGMRFENVSILIDRIYEFIKEIRYCWVDDDGMICEQRGVFRINCIDCLDRTNIVMTAVAKAVMDIQLVRLGLLPPEGQLPSNSRRIFQLMWAHNGDIISRQYAGTVALKGDYTRTGERKISGVVRDGYNSANRYYLNRFKDAYRQAVIDIMQGNPVSDALSSPDNEKSSSSSIPKSSSGTSLSSSLTSQSLSSNDQEYHERIKLVIEDCKKILVPQEEVILGGWPLVDADPVTGVSLSATRITGEMPESEMDIVLILTKDCYYVADYDDQTDRIVKYQKVLLEDLEKIELGAEPNYQAGPFGQIRVGQNRNIISYAVRFHYCINEQSGYFHMFRSTGTRFFNNMAIPIRTREEALESLKAICESFKVALSVKSLNVPFHEMARLERRKSKRLYSSSALKLGSNSSNNNTSVDSINLNGRFRNMSETIGNTSTNSGANSRKLFTGMYSHLSRLRGKLTGNSANVSTGSSRAGLQLDGINKGTSLYDTTFDEELEPPLTPEKQCSLNVQVDDDEDDDSDEDDSIVKIRKKRYIRQGQNSTANSSSSSLIVERTSSDLSESDFEDSELMLPPIHEIGSPSGMEDEPLCRKEMDMDRVLESCGILVTSPPLRYTPQGSLHKSPELDSSTHSLLSLNKTKSVLHDVDDFVLDSMKKASLRQLHRKAVSKSQISLCSSTTSIHSNVVNMEGTNPRISIDPSGMDSNMSARSSSRCIFSSELALNSIACQSIKKDIINKLSSSVSTDALDVGGSVGGGGNISSTLKNDQPNLAYQCAAYPLMSSSSFAALSYNDDNESSSLNILPDNIYLPQLDDSSLQLNRANMDNDTLLAIISKESSLSVSDLVTGLNAGLKTSRSSTALQSNTSGYMSLNLPSINSSSTINILGDNESNIQHSGNSSAAMNFTNSLMVKKDLVLSPLTRIAKGMQSLGLGLRGSITTEQTMDSSNMLQDAELEKRKKQTRSRIIEM</sequence>
<keyword evidence="5" id="KW-1185">Reference proteome</keyword>
<dbReference type="GO" id="GO:0045334">
    <property type="term" value="C:clathrin-coated endocytic vesicle"/>
    <property type="evidence" value="ECO:0007669"/>
    <property type="project" value="TreeGrafter"/>
</dbReference>
<evidence type="ECO:0000259" key="2">
    <source>
        <dbReference type="PROSITE" id="PS50275"/>
    </source>
</evidence>
<feature type="region of interest" description="Disordered" evidence="1">
    <location>
        <begin position="1026"/>
        <end position="1095"/>
    </location>
</feature>
<comment type="caution">
    <text evidence="4">The sequence shown here is derived from an EMBL/GenBank/DDBJ whole genome shotgun (WGS) entry which is preliminary data.</text>
</comment>
<gene>
    <name evidence="4" type="ORF">RDWZM_001408</name>
</gene>
<accession>A0A9Q0RNX5</accession>
<dbReference type="PROSITE" id="PS50275">
    <property type="entry name" value="SAC"/>
    <property type="match status" value="1"/>
</dbReference>
<protein>
    <recommendedName>
        <fullName evidence="6">Phosphatidylinositide phosphatase SAC2</fullName>
    </recommendedName>
</protein>
<dbReference type="InterPro" id="IPR002013">
    <property type="entry name" value="SAC_dom"/>
</dbReference>
<feature type="region of interest" description="Disordered" evidence="1">
    <location>
        <begin position="691"/>
        <end position="726"/>
    </location>
</feature>
<feature type="region of interest" description="Disordered" evidence="1">
    <location>
        <begin position="199"/>
        <end position="223"/>
    </location>
</feature>
<dbReference type="InterPro" id="IPR034753">
    <property type="entry name" value="hSac2"/>
</dbReference>
<dbReference type="EMBL" id="JAPWDV010000001">
    <property type="protein sequence ID" value="KAJ6222863.1"/>
    <property type="molecule type" value="Genomic_DNA"/>
</dbReference>
<dbReference type="GO" id="GO:2001135">
    <property type="term" value="P:regulation of endocytic recycling"/>
    <property type="evidence" value="ECO:0007669"/>
    <property type="project" value="TreeGrafter"/>
</dbReference>
<feature type="compositionally biased region" description="Polar residues" evidence="1">
    <location>
        <begin position="205"/>
        <end position="217"/>
    </location>
</feature>
<dbReference type="OMA" id="PECEMDI"/>
<feature type="compositionally biased region" description="Acidic residues" evidence="1">
    <location>
        <begin position="1042"/>
        <end position="1054"/>
    </location>
</feature>
<dbReference type="InterPro" id="IPR022158">
    <property type="entry name" value="Inositol_phosphatase"/>
</dbReference>
<evidence type="ECO:0000256" key="1">
    <source>
        <dbReference type="SAM" id="MobiDB-lite"/>
    </source>
</evidence>
<dbReference type="Pfam" id="PF12456">
    <property type="entry name" value="hSac2"/>
    <property type="match status" value="1"/>
</dbReference>
<feature type="compositionally biased region" description="Low complexity" evidence="1">
    <location>
        <begin position="694"/>
        <end position="726"/>
    </location>
</feature>
<evidence type="ECO:0008006" key="6">
    <source>
        <dbReference type="Google" id="ProtNLM"/>
    </source>
</evidence>
<organism evidence="4 5">
    <name type="scientific">Blomia tropicalis</name>
    <name type="common">Mite</name>
    <dbReference type="NCBI Taxonomy" id="40697"/>
    <lineage>
        <taxon>Eukaryota</taxon>
        <taxon>Metazoa</taxon>
        <taxon>Ecdysozoa</taxon>
        <taxon>Arthropoda</taxon>
        <taxon>Chelicerata</taxon>
        <taxon>Arachnida</taxon>
        <taxon>Acari</taxon>
        <taxon>Acariformes</taxon>
        <taxon>Sarcoptiformes</taxon>
        <taxon>Astigmata</taxon>
        <taxon>Glycyphagoidea</taxon>
        <taxon>Echimyopodidae</taxon>
        <taxon>Blomia</taxon>
    </lineage>
</organism>
<feature type="domain" description="SAC" evidence="2">
    <location>
        <begin position="235"/>
        <end position="638"/>
    </location>
</feature>
<dbReference type="GO" id="GO:0005769">
    <property type="term" value="C:early endosome"/>
    <property type="evidence" value="ECO:0007669"/>
    <property type="project" value="TreeGrafter"/>
</dbReference>
<dbReference type="Proteomes" id="UP001142055">
    <property type="component" value="Chromosome 1"/>
</dbReference>
<reference evidence="4" key="1">
    <citation type="submission" date="2022-12" db="EMBL/GenBank/DDBJ databases">
        <title>Genome assemblies of Blomia tropicalis.</title>
        <authorList>
            <person name="Cui Y."/>
        </authorList>
    </citation>
    <scope>NUCLEOTIDE SEQUENCE</scope>
    <source>
        <tissue evidence="4">Adult mites</tissue>
    </source>
</reference>
<feature type="domain" description="HSac2" evidence="3">
    <location>
        <begin position="730"/>
        <end position="933"/>
    </location>
</feature>
<evidence type="ECO:0000313" key="5">
    <source>
        <dbReference type="Proteomes" id="UP001142055"/>
    </source>
</evidence>
<dbReference type="GO" id="GO:0046856">
    <property type="term" value="P:phosphatidylinositol dephosphorylation"/>
    <property type="evidence" value="ECO:0007669"/>
    <property type="project" value="TreeGrafter"/>
</dbReference>
<proteinExistence type="predicted"/>
<evidence type="ECO:0000259" key="3">
    <source>
        <dbReference type="PROSITE" id="PS51791"/>
    </source>
</evidence>
<dbReference type="PROSITE" id="PS51791">
    <property type="entry name" value="HSAC2"/>
    <property type="match status" value="1"/>
</dbReference>
<name>A0A9Q0RNX5_BLOTA</name>
<dbReference type="PANTHER" id="PTHR45662">
    <property type="entry name" value="PHOSPHATIDYLINOSITIDE PHOSPHATASE SAC1"/>
    <property type="match status" value="1"/>
</dbReference>
<dbReference type="GO" id="GO:0043812">
    <property type="term" value="F:phosphatidylinositol-4-phosphate phosphatase activity"/>
    <property type="evidence" value="ECO:0007669"/>
    <property type="project" value="TreeGrafter"/>
</dbReference>
<dbReference type="Pfam" id="PF02383">
    <property type="entry name" value="Syja_N"/>
    <property type="match status" value="1"/>
</dbReference>